<dbReference type="Gene3D" id="3.30.530.20">
    <property type="match status" value="1"/>
</dbReference>
<dbReference type="Proteomes" id="UP000268727">
    <property type="component" value="Unassembled WGS sequence"/>
</dbReference>
<comment type="caution">
    <text evidence="1">The sequence shown here is derived from an EMBL/GenBank/DDBJ whole genome shotgun (WGS) entry which is preliminary data.</text>
</comment>
<dbReference type="AlphaFoldDB" id="A0A3N1HFM8"/>
<evidence type="ECO:0000313" key="2">
    <source>
        <dbReference type="Proteomes" id="UP000268727"/>
    </source>
</evidence>
<name>A0A3N1HFM8_9PSEU</name>
<dbReference type="InterPro" id="IPR023393">
    <property type="entry name" value="START-like_dom_sf"/>
</dbReference>
<gene>
    <name evidence="1" type="ORF">EDD40_6716</name>
</gene>
<organism evidence="1 2">
    <name type="scientific">Saccharothrix texasensis</name>
    <dbReference type="NCBI Taxonomy" id="103734"/>
    <lineage>
        <taxon>Bacteria</taxon>
        <taxon>Bacillati</taxon>
        <taxon>Actinomycetota</taxon>
        <taxon>Actinomycetes</taxon>
        <taxon>Pseudonocardiales</taxon>
        <taxon>Pseudonocardiaceae</taxon>
        <taxon>Saccharothrix</taxon>
    </lineage>
</organism>
<sequence>MDGQDFSTTISTHRTPDEVFAAVVNTRGWWSEHIDGGTTRAGDRFTYHYFDNHRCTVELTEVVPGEKVVWRVLDNYFSFTRDRTEWTGTELVFAISPTADGAQLHFTHVGLVPEYECFDLCSKSWGFYVGTSLRELIDTGKGRPNTRTAGGELYRAPTPVRSVIGTRAAAPRRP</sequence>
<accession>A0A3N1HFM8</accession>
<reference evidence="1 2" key="1">
    <citation type="submission" date="2018-11" db="EMBL/GenBank/DDBJ databases">
        <title>Sequencing the genomes of 1000 actinobacteria strains.</title>
        <authorList>
            <person name="Klenk H.-P."/>
        </authorList>
    </citation>
    <scope>NUCLEOTIDE SEQUENCE [LARGE SCALE GENOMIC DNA]</scope>
    <source>
        <strain evidence="1 2">DSM 44231</strain>
    </source>
</reference>
<evidence type="ECO:0000313" key="1">
    <source>
        <dbReference type="EMBL" id="ROP41287.1"/>
    </source>
</evidence>
<dbReference type="SUPFAM" id="SSF55961">
    <property type="entry name" value="Bet v1-like"/>
    <property type="match status" value="1"/>
</dbReference>
<dbReference type="EMBL" id="RJKM01000001">
    <property type="protein sequence ID" value="ROP41287.1"/>
    <property type="molecule type" value="Genomic_DNA"/>
</dbReference>
<proteinExistence type="predicted"/>
<keyword evidence="2" id="KW-1185">Reference proteome</keyword>
<protein>
    <submittedName>
        <fullName evidence="1">Activator of Hsp90 ATPase-like protein</fullName>
    </submittedName>
</protein>